<evidence type="ECO:0000313" key="2">
    <source>
        <dbReference type="Proteomes" id="UP000191612"/>
    </source>
</evidence>
<proteinExistence type="predicted"/>
<dbReference type="EMBL" id="MDYO01000002">
    <property type="protein sequence ID" value="OQE02577.1"/>
    <property type="molecule type" value="Genomic_DNA"/>
</dbReference>
<protein>
    <submittedName>
        <fullName evidence="1">Uncharacterized protein</fullName>
    </submittedName>
</protein>
<comment type="caution">
    <text evidence="1">The sequence shown here is derived from an EMBL/GenBank/DDBJ whole genome shotgun (WGS) entry which is preliminary data.</text>
</comment>
<dbReference type="Proteomes" id="UP000191612">
    <property type="component" value="Unassembled WGS sequence"/>
</dbReference>
<accession>A0A1V6RL76</accession>
<keyword evidence="2" id="KW-1185">Reference proteome</keyword>
<gene>
    <name evidence="1" type="ORF">PENSOL_c002G05797</name>
</gene>
<name>A0A1V6RL76_9EURO</name>
<organism evidence="1 2">
    <name type="scientific">Penicillium solitum</name>
    <dbReference type="NCBI Taxonomy" id="60172"/>
    <lineage>
        <taxon>Eukaryota</taxon>
        <taxon>Fungi</taxon>
        <taxon>Dikarya</taxon>
        <taxon>Ascomycota</taxon>
        <taxon>Pezizomycotina</taxon>
        <taxon>Eurotiomycetes</taxon>
        <taxon>Eurotiomycetidae</taxon>
        <taxon>Eurotiales</taxon>
        <taxon>Aspergillaceae</taxon>
        <taxon>Penicillium</taxon>
    </lineage>
</organism>
<dbReference type="AlphaFoldDB" id="A0A1V6RL76"/>
<evidence type="ECO:0000313" key="1">
    <source>
        <dbReference type="EMBL" id="OQE02577.1"/>
    </source>
</evidence>
<reference evidence="2" key="1">
    <citation type="journal article" date="2017" name="Nat. Microbiol.">
        <title>Global analysis of biosynthetic gene clusters reveals vast potential of secondary metabolite production in Penicillium species.</title>
        <authorList>
            <person name="Nielsen J.C."/>
            <person name="Grijseels S."/>
            <person name="Prigent S."/>
            <person name="Ji B."/>
            <person name="Dainat J."/>
            <person name="Nielsen K.F."/>
            <person name="Frisvad J.C."/>
            <person name="Workman M."/>
            <person name="Nielsen J."/>
        </authorList>
    </citation>
    <scope>NUCLEOTIDE SEQUENCE [LARGE SCALE GENOMIC DNA]</scope>
    <source>
        <strain evidence="2">IBT 29525</strain>
    </source>
</reference>
<sequence length="139" mass="15417">MTEQLLLQGLSLYHANGKDNPNLHFPIGVDHDDHLLNRTLPANDPGKEYIGFSVSKVQCLIAPPWAGVAVVMFIQATYSDKWRVHGSFLVGMLWFSLLGLERRDILSIPHHDSTSTVNGSELSHHPHSSAKVVSEVLLE</sequence>